<evidence type="ECO:0008006" key="5">
    <source>
        <dbReference type="Google" id="ProtNLM"/>
    </source>
</evidence>
<accession>A0AAV2Z935</accession>
<keyword evidence="1" id="KW-1133">Transmembrane helix</keyword>
<feature type="transmembrane region" description="Helical" evidence="1">
    <location>
        <begin position="123"/>
        <end position="147"/>
    </location>
</feature>
<dbReference type="EMBL" id="DAKRPA010000040">
    <property type="protein sequence ID" value="DBA01889.1"/>
    <property type="molecule type" value="Genomic_DNA"/>
</dbReference>
<name>A0AAV2Z935_9STRA</name>
<keyword evidence="4" id="KW-1185">Reference proteome</keyword>
<dbReference type="GO" id="GO:0006654">
    <property type="term" value="P:phosphatidic acid biosynthetic process"/>
    <property type="evidence" value="ECO:0007669"/>
    <property type="project" value="TreeGrafter"/>
</dbReference>
<evidence type="ECO:0000313" key="3">
    <source>
        <dbReference type="EMBL" id="DBA01889.1"/>
    </source>
</evidence>
<gene>
    <name evidence="3" type="ORF">N0F65_006037</name>
</gene>
<sequence>MLLLLVSCVAIIVIFQFLVGGRAATERTPWLGTVLSTPRGAVAKRSDLHLRRKLQHAVTGLMIFAATGAFPAPTAVIVLLCCAGCFYMLHALRCASETVDRLYLSWFHGLLRREEIQKSVLPGAFYFLIGCAVVLTVFTTSIARLAILHLSLGDPAASLFGTLYGRQSSGGSTASSSVKDKKRSARTGLGNKSLAGFLGCLGTSAIASSLYFIFAEQPHPLSLPVLLVQSVYAGLCAACAELLDVGWDDNVSLPILDSLMLQMGAAILEIALTA</sequence>
<feature type="chain" id="PRO_5043528270" description="Dolichol kinase" evidence="2">
    <location>
        <begin position="24"/>
        <end position="274"/>
    </location>
</feature>
<dbReference type="Proteomes" id="UP001146120">
    <property type="component" value="Unassembled WGS sequence"/>
</dbReference>
<dbReference type="AlphaFoldDB" id="A0AAV2Z935"/>
<keyword evidence="1" id="KW-0472">Membrane</keyword>
<proteinExistence type="predicted"/>
<comment type="caution">
    <text evidence="3">The sequence shown here is derived from an EMBL/GenBank/DDBJ whole genome shotgun (WGS) entry which is preliminary data.</text>
</comment>
<evidence type="ECO:0000313" key="4">
    <source>
        <dbReference type="Proteomes" id="UP001146120"/>
    </source>
</evidence>
<feature type="transmembrane region" description="Helical" evidence="1">
    <location>
        <begin position="61"/>
        <end position="89"/>
    </location>
</feature>
<reference evidence="3" key="2">
    <citation type="journal article" date="2023" name="Microbiol Resour">
        <title>Decontamination and Annotation of the Draft Genome Sequence of the Oomycete Lagenidium giganteum ARSEF 373.</title>
        <authorList>
            <person name="Morgan W.R."/>
            <person name="Tartar A."/>
        </authorList>
    </citation>
    <scope>NUCLEOTIDE SEQUENCE</scope>
    <source>
        <strain evidence="3">ARSEF 373</strain>
    </source>
</reference>
<dbReference type="GO" id="GO:0005789">
    <property type="term" value="C:endoplasmic reticulum membrane"/>
    <property type="evidence" value="ECO:0007669"/>
    <property type="project" value="TreeGrafter"/>
</dbReference>
<dbReference type="PANTHER" id="PTHR31303:SF1">
    <property type="entry name" value="CTP-DEPENDENT DIACYLGLYCEROL KINASE 1"/>
    <property type="match status" value="1"/>
</dbReference>
<dbReference type="GO" id="GO:0004143">
    <property type="term" value="F:ATP-dependent diacylglycerol kinase activity"/>
    <property type="evidence" value="ECO:0007669"/>
    <property type="project" value="InterPro"/>
</dbReference>
<keyword evidence="1" id="KW-0812">Transmembrane</keyword>
<reference evidence="3" key="1">
    <citation type="submission" date="2022-11" db="EMBL/GenBank/DDBJ databases">
        <authorList>
            <person name="Morgan W.R."/>
            <person name="Tartar A."/>
        </authorList>
    </citation>
    <scope>NUCLEOTIDE SEQUENCE</scope>
    <source>
        <strain evidence="3">ARSEF 373</strain>
    </source>
</reference>
<keyword evidence="2" id="KW-0732">Signal</keyword>
<feature type="signal peptide" evidence="2">
    <location>
        <begin position="1"/>
        <end position="23"/>
    </location>
</feature>
<protein>
    <recommendedName>
        <fullName evidence="5">Dolichol kinase</fullName>
    </recommendedName>
</protein>
<organism evidence="3 4">
    <name type="scientific">Lagenidium giganteum</name>
    <dbReference type="NCBI Taxonomy" id="4803"/>
    <lineage>
        <taxon>Eukaryota</taxon>
        <taxon>Sar</taxon>
        <taxon>Stramenopiles</taxon>
        <taxon>Oomycota</taxon>
        <taxon>Peronosporomycetes</taxon>
        <taxon>Pythiales</taxon>
        <taxon>Pythiaceae</taxon>
    </lineage>
</organism>
<dbReference type="PANTHER" id="PTHR31303">
    <property type="entry name" value="CTP-DEPENDENT DIACYLGLYCEROL KINASE 1"/>
    <property type="match status" value="1"/>
</dbReference>
<evidence type="ECO:0000256" key="2">
    <source>
        <dbReference type="SAM" id="SignalP"/>
    </source>
</evidence>
<evidence type="ECO:0000256" key="1">
    <source>
        <dbReference type="SAM" id="Phobius"/>
    </source>
</evidence>
<dbReference type="InterPro" id="IPR037997">
    <property type="entry name" value="Dgk1-like"/>
</dbReference>